<keyword evidence="4" id="KW-1185">Reference proteome</keyword>
<organism evidence="3 4">
    <name type="scientific">Tenuibacillus multivorans</name>
    <dbReference type="NCBI Taxonomy" id="237069"/>
    <lineage>
        <taxon>Bacteria</taxon>
        <taxon>Bacillati</taxon>
        <taxon>Bacillota</taxon>
        <taxon>Bacilli</taxon>
        <taxon>Bacillales</taxon>
        <taxon>Bacillaceae</taxon>
        <taxon>Tenuibacillus</taxon>
    </lineage>
</organism>
<feature type="transmembrane region" description="Helical" evidence="2">
    <location>
        <begin position="46"/>
        <end position="65"/>
    </location>
</feature>
<protein>
    <submittedName>
        <fullName evidence="3">Uncharacterized protein</fullName>
    </submittedName>
</protein>
<accession>A0A1H0B5J4</accession>
<sequence length="243" mass="28634">MVKQRLKQELDDMIGKDKLFNQEQKQAIFNRIESGGHSEVKSKRPFFMAGLTIAVVSIAVVLFLSEVSFAPNKGKEAEESTHPVETEESEPVQDETKEPEDTNEYTSLQLTDELDEIYQQYAQTHDEKLLEGLKPFDIFRLYHESMIQFDRRTEFELYYQEGQYFPYDEFEPFATDLAMDEVGKQNYRDFYQELLTIDQFEIEYVSDHEALIHYEEPTEGNPLSFRVVKNSNGVWKIPWIPFH</sequence>
<gene>
    <name evidence="3" type="ORF">SAMN05216498_2227</name>
</gene>
<evidence type="ECO:0000313" key="3">
    <source>
        <dbReference type="EMBL" id="SDN40894.1"/>
    </source>
</evidence>
<evidence type="ECO:0000256" key="1">
    <source>
        <dbReference type="SAM" id="MobiDB-lite"/>
    </source>
</evidence>
<dbReference type="EMBL" id="FNIG01000004">
    <property type="protein sequence ID" value="SDN40894.1"/>
    <property type="molecule type" value="Genomic_DNA"/>
</dbReference>
<keyword evidence="2" id="KW-0472">Membrane</keyword>
<feature type="region of interest" description="Disordered" evidence="1">
    <location>
        <begin position="74"/>
        <end position="106"/>
    </location>
</feature>
<proteinExistence type="predicted"/>
<dbReference type="AlphaFoldDB" id="A0A1H0B5J4"/>
<dbReference type="Proteomes" id="UP000199334">
    <property type="component" value="Unassembled WGS sequence"/>
</dbReference>
<evidence type="ECO:0000256" key="2">
    <source>
        <dbReference type="SAM" id="Phobius"/>
    </source>
</evidence>
<feature type="compositionally biased region" description="Basic and acidic residues" evidence="1">
    <location>
        <begin position="74"/>
        <end position="85"/>
    </location>
</feature>
<dbReference type="OrthoDB" id="2958512at2"/>
<dbReference type="STRING" id="237069.SAMN05216498_2227"/>
<dbReference type="RefSeq" id="WP_093856662.1">
    <property type="nucleotide sequence ID" value="NZ_BJVZ01000029.1"/>
</dbReference>
<reference evidence="3 4" key="1">
    <citation type="submission" date="2016-10" db="EMBL/GenBank/DDBJ databases">
        <authorList>
            <person name="de Groot N.N."/>
        </authorList>
    </citation>
    <scope>NUCLEOTIDE SEQUENCE [LARGE SCALE GENOMIC DNA]</scope>
    <source>
        <strain evidence="3 4">CGMCC 1.3442</strain>
    </source>
</reference>
<evidence type="ECO:0000313" key="4">
    <source>
        <dbReference type="Proteomes" id="UP000199334"/>
    </source>
</evidence>
<name>A0A1H0B5J4_9BACI</name>
<keyword evidence="2" id="KW-0812">Transmembrane</keyword>
<keyword evidence="2" id="KW-1133">Transmembrane helix</keyword>